<evidence type="ECO:0000313" key="2">
    <source>
        <dbReference type="Proteomes" id="UP000297245"/>
    </source>
</evidence>
<dbReference type="InterPro" id="IPR014942">
    <property type="entry name" value="AbiEii"/>
</dbReference>
<dbReference type="Gene3D" id="3.30.460.40">
    <property type="match status" value="1"/>
</dbReference>
<accession>A0A4S8KUD8</accession>
<organism evidence="1 2">
    <name type="scientific">Dendrothele bispora (strain CBS 962.96)</name>
    <dbReference type="NCBI Taxonomy" id="1314807"/>
    <lineage>
        <taxon>Eukaryota</taxon>
        <taxon>Fungi</taxon>
        <taxon>Dikarya</taxon>
        <taxon>Basidiomycota</taxon>
        <taxon>Agaricomycotina</taxon>
        <taxon>Agaricomycetes</taxon>
        <taxon>Agaricomycetidae</taxon>
        <taxon>Agaricales</taxon>
        <taxon>Agaricales incertae sedis</taxon>
        <taxon>Dendrothele</taxon>
    </lineage>
</organism>
<dbReference type="InterPro" id="IPR043519">
    <property type="entry name" value="NT_sf"/>
</dbReference>
<dbReference type="AlphaFoldDB" id="A0A4S8KUD8"/>
<name>A0A4S8KUD8_DENBC</name>
<dbReference type="Proteomes" id="UP000297245">
    <property type="component" value="Unassembled WGS sequence"/>
</dbReference>
<protein>
    <submittedName>
        <fullName evidence="1">Uncharacterized protein</fullName>
    </submittedName>
</protein>
<proteinExistence type="predicted"/>
<dbReference type="OrthoDB" id="3133286at2759"/>
<reference evidence="1 2" key="1">
    <citation type="journal article" date="2019" name="Nat. Ecol. Evol.">
        <title>Megaphylogeny resolves global patterns of mushroom evolution.</title>
        <authorList>
            <person name="Varga T."/>
            <person name="Krizsan K."/>
            <person name="Foldi C."/>
            <person name="Dima B."/>
            <person name="Sanchez-Garcia M."/>
            <person name="Sanchez-Ramirez S."/>
            <person name="Szollosi G.J."/>
            <person name="Szarkandi J.G."/>
            <person name="Papp V."/>
            <person name="Albert L."/>
            <person name="Andreopoulos W."/>
            <person name="Angelini C."/>
            <person name="Antonin V."/>
            <person name="Barry K.W."/>
            <person name="Bougher N.L."/>
            <person name="Buchanan P."/>
            <person name="Buyck B."/>
            <person name="Bense V."/>
            <person name="Catcheside P."/>
            <person name="Chovatia M."/>
            <person name="Cooper J."/>
            <person name="Damon W."/>
            <person name="Desjardin D."/>
            <person name="Finy P."/>
            <person name="Geml J."/>
            <person name="Haridas S."/>
            <person name="Hughes K."/>
            <person name="Justo A."/>
            <person name="Karasinski D."/>
            <person name="Kautmanova I."/>
            <person name="Kiss B."/>
            <person name="Kocsube S."/>
            <person name="Kotiranta H."/>
            <person name="LaButti K.M."/>
            <person name="Lechner B.E."/>
            <person name="Liimatainen K."/>
            <person name="Lipzen A."/>
            <person name="Lukacs Z."/>
            <person name="Mihaltcheva S."/>
            <person name="Morgado L.N."/>
            <person name="Niskanen T."/>
            <person name="Noordeloos M.E."/>
            <person name="Ohm R.A."/>
            <person name="Ortiz-Santana B."/>
            <person name="Ovrebo C."/>
            <person name="Racz N."/>
            <person name="Riley R."/>
            <person name="Savchenko A."/>
            <person name="Shiryaev A."/>
            <person name="Soop K."/>
            <person name="Spirin V."/>
            <person name="Szebenyi C."/>
            <person name="Tomsovsky M."/>
            <person name="Tulloss R.E."/>
            <person name="Uehling J."/>
            <person name="Grigoriev I.V."/>
            <person name="Vagvolgyi C."/>
            <person name="Papp T."/>
            <person name="Martin F.M."/>
            <person name="Miettinen O."/>
            <person name="Hibbett D.S."/>
            <person name="Nagy L.G."/>
        </authorList>
    </citation>
    <scope>NUCLEOTIDE SEQUENCE [LARGE SCALE GENOMIC DNA]</scope>
    <source>
        <strain evidence="1 2">CBS 962.96</strain>
    </source>
</reference>
<gene>
    <name evidence="1" type="ORF">K435DRAFT_768694</name>
</gene>
<dbReference type="SUPFAM" id="SSF81301">
    <property type="entry name" value="Nucleotidyltransferase"/>
    <property type="match status" value="1"/>
</dbReference>
<dbReference type="EMBL" id="ML180019">
    <property type="protein sequence ID" value="THU79497.1"/>
    <property type="molecule type" value="Genomic_DNA"/>
</dbReference>
<sequence length="224" mass="25999">MSPLNPEEVKQAAGAVVSVLVGEGYSCCLFGSLACHIFGMENRDPKDVDLIVLSSNDNVEDLKRLIVNSSSEFFLRNSRNPDATHRILYYRFPTYRPKVCKIDILIAGKKCSPLQIPQPPETWIAYERRAEELPVMPLLALLALKLQGWHDKITSPIEYKQRKAEQDAGDVDQMLQIAVKRHRHLRNKREKWMPTWFKKKIKKFVDKYEYDFPESGGYWRKLGF</sequence>
<dbReference type="Pfam" id="PF08843">
    <property type="entry name" value="AbiEii"/>
    <property type="match status" value="1"/>
</dbReference>
<evidence type="ECO:0000313" key="1">
    <source>
        <dbReference type="EMBL" id="THU79497.1"/>
    </source>
</evidence>
<keyword evidence="2" id="KW-1185">Reference proteome</keyword>